<feature type="signal peptide" evidence="2">
    <location>
        <begin position="1"/>
        <end position="27"/>
    </location>
</feature>
<dbReference type="Gramene" id="arahy.Tifrunner.gnm2.ann2.Ah19g101800.1">
    <property type="protein sequence ID" value="arahy.Tifrunner.gnm2.ann2.Ah19g101800.1-CDS"/>
    <property type="gene ID" value="arahy.Tifrunner.gnm2.ann2.Ah19g101800"/>
</dbReference>
<gene>
    <name evidence="3" type="ORF">DS421_19g643410</name>
</gene>
<evidence type="ECO:0000313" key="3">
    <source>
        <dbReference type="EMBL" id="QHN76382.1"/>
    </source>
</evidence>
<name>A0A6B9V872_ARAHY</name>
<organism evidence="3 4">
    <name type="scientific">Arachis hypogaea</name>
    <name type="common">Peanut</name>
    <dbReference type="NCBI Taxonomy" id="3818"/>
    <lineage>
        <taxon>Eukaryota</taxon>
        <taxon>Viridiplantae</taxon>
        <taxon>Streptophyta</taxon>
        <taxon>Embryophyta</taxon>
        <taxon>Tracheophyta</taxon>
        <taxon>Spermatophyta</taxon>
        <taxon>Magnoliopsida</taxon>
        <taxon>eudicotyledons</taxon>
        <taxon>Gunneridae</taxon>
        <taxon>Pentapetalae</taxon>
        <taxon>rosids</taxon>
        <taxon>fabids</taxon>
        <taxon>Fabales</taxon>
        <taxon>Fabaceae</taxon>
        <taxon>Papilionoideae</taxon>
        <taxon>50 kb inversion clade</taxon>
        <taxon>dalbergioids sensu lato</taxon>
        <taxon>Dalbergieae</taxon>
        <taxon>Pterocarpus clade</taxon>
        <taxon>Arachis</taxon>
    </lineage>
</organism>
<feature type="region of interest" description="Disordered" evidence="1">
    <location>
        <begin position="75"/>
        <end position="144"/>
    </location>
</feature>
<evidence type="ECO:0000256" key="1">
    <source>
        <dbReference type="SAM" id="MobiDB-lite"/>
    </source>
</evidence>
<dbReference type="AlphaFoldDB" id="A0A6B9V872"/>
<accession>A0A6B9V872</accession>
<feature type="chain" id="PRO_5025565979" evidence="2">
    <location>
        <begin position="28"/>
        <end position="144"/>
    </location>
</feature>
<dbReference type="EMBL" id="CP031001">
    <property type="protein sequence ID" value="QHN76382.1"/>
    <property type="molecule type" value="Genomic_DNA"/>
</dbReference>
<protein>
    <submittedName>
        <fullName evidence="3">Uncharacterized protein</fullName>
    </submittedName>
</protein>
<feature type="compositionally biased region" description="Basic residues" evidence="1">
    <location>
        <begin position="91"/>
        <end position="110"/>
    </location>
</feature>
<feature type="compositionally biased region" description="Pro residues" evidence="1">
    <location>
        <begin position="111"/>
        <end position="138"/>
    </location>
</feature>
<evidence type="ECO:0000313" key="4">
    <source>
        <dbReference type="Proteomes" id="UP000464620"/>
    </source>
</evidence>
<evidence type="ECO:0000256" key="2">
    <source>
        <dbReference type="SAM" id="SignalP"/>
    </source>
</evidence>
<proteinExistence type="predicted"/>
<dbReference type="Proteomes" id="UP000464620">
    <property type="component" value="Chromosome B09"/>
</dbReference>
<reference evidence="3 4" key="1">
    <citation type="submission" date="2020-01" db="EMBL/GenBank/DDBJ databases">
        <title>Genome sequence of Arachis hypogaea, cultivar Shitouqi.</title>
        <authorList>
            <person name="Zhuang W."/>
            <person name="Chen H."/>
            <person name="Varshney R."/>
            <person name="Wang D."/>
            <person name="Ming R."/>
        </authorList>
    </citation>
    <scope>NUCLEOTIDE SEQUENCE [LARGE SCALE GENOMIC DNA]</scope>
    <source>
        <tissue evidence="3">Young leaf</tissue>
    </source>
</reference>
<sequence>MIEQMTNPNAHFSLVFLAFLLSCQVFSDEHSEEKRIGTHNNMVLDELEGSTSVGSHDFQSRIPKIKTNYNNATHSFRYYPTANHAPPPPPPRRRRRDRAPNAIRRHRLRPRPLPEIDPLFPWIPQPKALPPLPRPPSMPSHHHE</sequence>
<keyword evidence="2" id="KW-0732">Signal</keyword>